<dbReference type="EMBL" id="LLWF02000081">
    <property type="protein sequence ID" value="ONH81954.1"/>
    <property type="molecule type" value="Genomic_DNA"/>
</dbReference>
<dbReference type="Proteomes" id="UP000054844">
    <property type="component" value="Unassembled WGS sequence"/>
</dbReference>
<comment type="caution">
    <text evidence="1">The sequence shown here is derived from an EMBL/GenBank/DDBJ whole genome shotgun (WGS) entry which is preliminary data.</text>
</comment>
<dbReference type="RefSeq" id="WP_058389618.1">
    <property type="nucleotide sequence ID" value="NZ_CP034924.1"/>
</dbReference>
<dbReference type="OrthoDB" id="7279932at2"/>
<dbReference type="STRING" id="207340.APZ41_017200"/>
<reference evidence="1" key="1">
    <citation type="submission" date="2016-12" db="EMBL/GenBank/DDBJ databases">
        <title>Draft genome sequence of Roseomonas mucosa strain AU37, isolated from a peripheral intravenous catheter.</title>
        <authorList>
            <person name="Choudhury M.A."/>
            <person name="Sidjabat H.E."/>
            <person name="Wailan A.M."/>
            <person name="Zhang L."/>
            <person name="Marsh N.M."/>
            <person name="Rickard C.M."/>
            <person name="Davies M."/>
            <person name="Mcmillan D.J."/>
        </authorList>
    </citation>
    <scope>NUCLEOTIDE SEQUENCE [LARGE SCALE GENOMIC DNA]</scope>
    <source>
        <strain evidence="1">AU37</strain>
    </source>
</reference>
<proteinExistence type="predicted"/>
<accession>A0A1S8D2G8</accession>
<evidence type="ECO:0000313" key="2">
    <source>
        <dbReference type="Proteomes" id="UP000054844"/>
    </source>
</evidence>
<name>A0A1S8D2G8_9PROT</name>
<evidence type="ECO:0000313" key="1">
    <source>
        <dbReference type="EMBL" id="ONH81954.1"/>
    </source>
</evidence>
<keyword evidence="2" id="KW-1185">Reference proteome</keyword>
<protein>
    <submittedName>
        <fullName evidence="1">Uncharacterized protein</fullName>
    </submittedName>
</protein>
<organism evidence="1 2">
    <name type="scientific">Roseomonas mucosa</name>
    <dbReference type="NCBI Taxonomy" id="207340"/>
    <lineage>
        <taxon>Bacteria</taxon>
        <taxon>Pseudomonadati</taxon>
        <taxon>Pseudomonadota</taxon>
        <taxon>Alphaproteobacteria</taxon>
        <taxon>Acetobacterales</taxon>
        <taxon>Roseomonadaceae</taxon>
        <taxon>Roseomonas</taxon>
    </lineage>
</organism>
<sequence length="90" mass="10105">MTEDTVAKTETLVRHLREQEHHAEADRLQAAVKEKQGGNAFLEGLRDVCQTVLTALEAIDPKTELLAEELRLEIDRRLGHNPVLPPTEKA</sequence>
<dbReference type="AlphaFoldDB" id="A0A1S8D2G8"/>
<gene>
    <name evidence="1" type="ORF">APZ41_017200</name>
</gene>